<dbReference type="Gene3D" id="3.60.21.10">
    <property type="match status" value="1"/>
</dbReference>
<dbReference type="HAMAP" id="MF_00575">
    <property type="entry name" value="LpxH"/>
    <property type="match status" value="1"/>
</dbReference>
<feature type="domain" description="Calcineurin-like phosphoesterase" evidence="11">
    <location>
        <begin position="9"/>
        <end position="211"/>
    </location>
</feature>
<evidence type="ECO:0000256" key="2">
    <source>
        <dbReference type="ARBA" id="ARBA00022516"/>
    </source>
</evidence>
<feature type="binding site" evidence="10">
    <location>
        <position position="170"/>
    </location>
    <ligand>
        <name>substrate</name>
    </ligand>
</feature>
<evidence type="ECO:0000256" key="7">
    <source>
        <dbReference type="ARBA" id="ARBA00023098"/>
    </source>
</evidence>
<evidence type="ECO:0000256" key="5">
    <source>
        <dbReference type="ARBA" id="ARBA00022723"/>
    </source>
</evidence>
<accession>A0ABU1D9D3</accession>
<evidence type="ECO:0000256" key="1">
    <source>
        <dbReference type="ARBA" id="ARBA00022475"/>
    </source>
</evidence>
<feature type="binding site" evidence="10">
    <location>
        <begin position="89"/>
        <end position="90"/>
    </location>
    <ligand>
        <name>substrate</name>
    </ligand>
</feature>
<sequence length="288" mass="31417">MNRLPIPGRLWIASDVHLGPDSPATAAAFHGFLRQAAAQADALILAGDLFDAWTGDDIGLASPEPWLRAALNALQQVSARIPLWLGHGNRDFLIGPALARYVGARLLTDPALLDTDAGPVLLAHGDQYCLADRNYQRFRRIVRNRGVQAAYLALPVAARRRIAAWARGRSRSANRYKTQTIMDVTPHAIATALREAGPDVHALIHGHTHRPGRHALTVDNRACERLVLPDWDLDHTATPRGGWVVIDTEGLHLHQPDAATLAEMAAVDILPRLKSVDSYCAHPGIEPE</sequence>
<feature type="binding site" evidence="10">
    <location>
        <position position="17"/>
    </location>
    <ligand>
        <name>Mn(2+)</name>
        <dbReference type="ChEBI" id="CHEBI:29035"/>
        <label>1</label>
    </ligand>
</feature>
<protein>
    <recommendedName>
        <fullName evidence="10">UDP-2,3-diacylglucosamine hydrolase</fullName>
        <ecNumber evidence="10">3.6.1.54</ecNumber>
    </recommendedName>
    <alternativeName>
        <fullName evidence="10">UDP-2,3-diacylglucosamine diphosphatase</fullName>
    </alternativeName>
</protein>
<keyword evidence="2 10" id="KW-0444">Lipid biosynthesis</keyword>
<dbReference type="InterPro" id="IPR004843">
    <property type="entry name" value="Calcineurin-like_PHP"/>
</dbReference>
<feature type="binding site" evidence="10">
    <location>
        <position position="124"/>
    </location>
    <ligand>
        <name>Mn(2+)</name>
        <dbReference type="ChEBI" id="CHEBI:29035"/>
        <label>2</label>
    </ligand>
</feature>
<dbReference type="PANTHER" id="PTHR34990">
    <property type="entry name" value="UDP-2,3-DIACYLGLUCOSAMINE HYDROLASE-RELATED"/>
    <property type="match status" value="1"/>
</dbReference>
<feature type="binding site" evidence="10">
    <location>
        <position position="48"/>
    </location>
    <ligand>
        <name>Mn(2+)</name>
        <dbReference type="ChEBI" id="CHEBI:29035"/>
        <label>2</label>
    </ligand>
</feature>
<comment type="function">
    <text evidence="10">Hydrolyzes the pyrophosphate bond of UDP-2,3-diacylglucosamine to yield 2,3-diacylglucosamine 1-phosphate (lipid X) and UMP by catalyzing the attack of water at the alpha-P atom. Involved in the biosynthesis of lipid A, a phosphorylated glycolipid that anchors the lipopolysaccharide to the outer membrane of the cell.</text>
</comment>
<gene>
    <name evidence="10" type="primary">lpxH</name>
    <name evidence="12" type="ORF">Q8947_13470</name>
</gene>
<feature type="binding site" evidence="10">
    <location>
        <position position="89"/>
    </location>
    <ligand>
        <name>Mn(2+)</name>
        <dbReference type="ChEBI" id="CHEBI:29035"/>
        <label>2</label>
    </ligand>
</feature>
<evidence type="ECO:0000259" key="11">
    <source>
        <dbReference type="Pfam" id="PF00149"/>
    </source>
</evidence>
<keyword evidence="13" id="KW-1185">Reference proteome</keyword>
<dbReference type="GO" id="GO:0016787">
    <property type="term" value="F:hydrolase activity"/>
    <property type="evidence" value="ECO:0007669"/>
    <property type="project" value="UniProtKB-KW"/>
</dbReference>
<comment type="subcellular location">
    <subcellularLocation>
        <location evidence="10">Cell inner membrane</location>
        <topology evidence="10">Peripheral membrane protein</topology>
        <orientation evidence="10">Cytoplasmic side</orientation>
    </subcellularLocation>
</comment>
<dbReference type="EC" id="3.6.1.54" evidence="10"/>
<feature type="binding site" evidence="10">
    <location>
        <position position="207"/>
    </location>
    <ligand>
        <name>Mn(2+)</name>
        <dbReference type="ChEBI" id="CHEBI:29035"/>
        <label>2</label>
    </ligand>
</feature>
<name>A0ABU1D9D3_9BURK</name>
<feature type="binding site" evidence="10">
    <location>
        <position position="15"/>
    </location>
    <ligand>
        <name>Mn(2+)</name>
        <dbReference type="ChEBI" id="CHEBI:29035"/>
        <label>1</label>
    </ligand>
</feature>
<dbReference type="Pfam" id="PF00149">
    <property type="entry name" value="Metallophos"/>
    <property type="match status" value="1"/>
</dbReference>
<comment type="caution">
    <text evidence="12">The sequence shown here is derived from an EMBL/GenBank/DDBJ whole genome shotgun (WGS) entry which is preliminary data.</text>
</comment>
<comment type="pathway">
    <text evidence="10">Glycolipid biosynthesis; lipid IV(A) biosynthesis; lipid IV(A) from (3R)-3-hydroxytetradecanoyl-[acyl-carrier-protein] and UDP-N-acetyl-alpha-D-glucosamine: step 4/6.</text>
</comment>
<dbReference type="InterPro" id="IPR043461">
    <property type="entry name" value="LpxH-like"/>
</dbReference>
<dbReference type="NCBIfam" id="TIGR01854">
    <property type="entry name" value="lipid_A_lpxH"/>
    <property type="match status" value="1"/>
</dbReference>
<feature type="binding site" evidence="10">
    <location>
        <position position="207"/>
    </location>
    <ligand>
        <name>substrate</name>
    </ligand>
</feature>
<feature type="binding site" evidence="10">
    <location>
        <position position="209"/>
    </location>
    <ligand>
        <name>Mn(2+)</name>
        <dbReference type="ChEBI" id="CHEBI:29035"/>
        <label>1</label>
    </ligand>
</feature>
<feature type="binding site" evidence="10">
    <location>
        <position position="177"/>
    </location>
    <ligand>
        <name>substrate</name>
    </ligand>
</feature>
<dbReference type="CDD" id="cd07398">
    <property type="entry name" value="MPP_YbbF-LpxH"/>
    <property type="match status" value="1"/>
</dbReference>
<proteinExistence type="inferred from homology"/>
<dbReference type="SUPFAM" id="SSF56300">
    <property type="entry name" value="Metallo-dependent phosphatases"/>
    <property type="match status" value="1"/>
</dbReference>
<evidence type="ECO:0000313" key="13">
    <source>
        <dbReference type="Proteomes" id="UP001232156"/>
    </source>
</evidence>
<dbReference type="InterPro" id="IPR029052">
    <property type="entry name" value="Metallo-depent_PP-like"/>
</dbReference>
<dbReference type="Proteomes" id="UP001232156">
    <property type="component" value="Unassembled WGS sequence"/>
</dbReference>
<keyword evidence="3 10" id="KW-0997">Cell inner membrane</keyword>
<keyword evidence="9 10" id="KW-0464">Manganese</keyword>
<keyword evidence="4 10" id="KW-0441">Lipid A biosynthesis</keyword>
<evidence type="ECO:0000256" key="4">
    <source>
        <dbReference type="ARBA" id="ARBA00022556"/>
    </source>
</evidence>
<dbReference type="InterPro" id="IPR010138">
    <property type="entry name" value="UDP-diacylglucosamine_Hdrlase"/>
</dbReference>
<evidence type="ECO:0000256" key="3">
    <source>
        <dbReference type="ARBA" id="ARBA00022519"/>
    </source>
</evidence>
<comment type="cofactor">
    <cofactor evidence="10">
        <name>Mn(2+)</name>
        <dbReference type="ChEBI" id="CHEBI:29035"/>
    </cofactor>
    <text evidence="10">Binds 2 Mn(2+) ions per subunit in a binuclear metal center.</text>
</comment>
<keyword evidence="7 10" id="KW-0443">Lipid metabolism</keyword>
<dbReference type="EMBL" id="JAUZQE010000047">
    <property type="protein sequence ID" value="MDR4126987.1"/>
    <property type="molecule type" value="Genomic_DNA"/>
</dbReference>
<evidence type="ECO:0000256" key="8">
    <source>
        <dbReference type="ARBA" id="ARBA00023136"/>
    </source>
</evidence>
<dbReference type="NCBIfam" id="NF003743">
    <property type="entry name" value="PRK05340.1"/>
    <property type="match status" value="1"/>
</dbReference>
<organism evidence="12 13">
    <name type="scientific">Yanghanlia caeni</name>
    <dbReference type="NCBI Taxonomy" id="3064283"/>
    <lineage>
        <taxon>Bacteria</taxon>
        <taxon>Pseudomonadati</taxon>
        <taxon>Pseudomonadota</taxon>
        <taxon>Betaproteobacteria</taxon>
        <taxon>Burkholderiales</taxon>
        <taxon>Alcaligenaceae</taxon>
        <taxon>Yanghanlia</taxon>
    </lineage>
</organism>
<keyword evidence="8 10" id="KW-0472">Membrane</keyword>
<feature type="binding site" evidence="10">
    <location>
        <position position="132"/>
    </location>
    <ligand>
        <name>substrate</name>
    </ligand>
</feature>
<keyword evidence="5 10" id="KW-0479">Metal-binding</keyword>
<dbReference type="RefSeq" id="WP_347287574.1">
    <property type="nucleotide sequence ID" value="NZ_JAUZQE010000047.1"/>
</dbReference>
<evidence type="ECO:0000256" key="10">
    <source>
        <dbReference type="HAMAP-Rule" id="MF_00575"/>
    </source>
</evidence>
<feature type="binding site" evidence="10">
    <location>
        <position position="174"/>
    </location>
    <ligand>
        <name>substrate</name>
    </ligand>
</feature>
<evidence type="ECO:0000256" key="9">
    <source>
        <dbReference type="ARBA" id="ARBA00023211"/>
    </source>
</evidence>
<reference evidence="12 13" key="1">
    <citation type="submission" date="2023-08" db="EMBL/GenBank/DDBJ databases">
        <title>Alcaligenaceae gen. nov., a novel taxon isolated from the sludge of Yixing Pesticide Factory.</title>
        <authorList>
            <person name="Ruan L."/>
        </authorList>
    </citation>
    <scope>NUCLEOTIDE SEQUENCE [LARGE SCALE GENOMIC DNA]</scope>
    <source>
        <strain evidence="12 13">LG-2</strain>
    </source>
</reference>
<keyword evidence="1 10" id="KW-1003">Cell membrane</keyword>
<dbReference type="PANTHER" id="PTHR34990:SF1">
    <property type="entry name" value="UDP-2,3-DIACYLGLUCOSAMINE HYDROLASE"/>
    <property type="match status" value="1"/>
</dbReference>
<keyword evidence="6 10" id="KW-0378">Hydrolase</keyword>
<feature type="binding site" evidence="10">
    <location>
        <position position="48"/>
    </location>
    <ligand>
        <name>Mn(2+)</name>
        <dbReference type="ChEBI" id="CHEBI:29035"/>
        <label>1</label>
    </ligand>
</feature>
<evidence type="ECO:0000256" key="6">
    <source>
        <dbReference type="ARBA" id="ARBA00022801"/>
    </source>
</evidence>
<comment type="catalytic activity">
    <reaction evidence="10">
        <text>UDP-2-N,3-O-bis[(3R)-3-hydroxytetradecanoyl]-alpha-D-glucosamine + H2O = 2-N,3-O-bis[(3R)-3-hydroxytetradecanoyl]-alpha-D-glucosaminyl 1-phosphate + UMP + 2 H(+)</text>
        <dbReference type="Rhea" id="RHEA:25213"/>
        <dbReference type="ChEBI" id="CHEBI:15377"/>
        <dbReference type="ChEBI" id="CHEBI:15378"/>
        <dbReference type="ChEBI" id="CHEBI:57865"/>
        <dbReference type="ChEBI" id="CHEBI:57957"/>
        <dbReference type="ChEBI" id="CHEBI:78847"/>
        <dbReference type="EC" id="3.6.1.54"/>
    </reaction>
</comment>
<comment type="similarity">
    <text evidence="10">Belongs to the LpxH family.</text>
</comment>
<evidence type="ECO:0000313" key="12">
    <source>
        <dbReference type="EMBL" id="MDR4126987.1"/>
    </source>
</evidence>